<feature type="coiled-coil region" evidence="1">
    <location>
        <begin position="641"/>
        <end position="668"/>
    </location>
</feature>
<dbReference type="InterPro" id="IPR052593">
    <property type="entry name" value="MT-associated_AKAP9-binding"/>
</dbReference>
<dbReference type="GO" id="GO:0005794">
    <property type="term" value="C:Golgi apparatus"/>
    <property type="evidence" value="ECO:0007669"/>
    <property type="project" value="TreeGrafter"/>
</dbReference>
<feature type="region of interest" description="Disordered" evidence="2">
    <location>
        <begin position="1018"/>
        <end position="1049"/>
    </location>
</feature>
<dbReference type="GO" id="GO:1903358">
    <property type="term" value="P:regulation of Golgi organization"/>
    <property type="evidence" value="ECO:0007669"/>
    <property type="project" value="TreeGrafter"/>
</dbReference>
<organism evidence="4 5">
    <name type="scientific">Desmophyllum pertusum</name>
    <dbReference type="NCBI Taxonomy" id="174260"/>
    <lineage>
        <taxon>Eukaryota</taxon>
        <taxon>Metazoa</taxon>
        <taxon>Cnidaria</taxon>
        <taxon>Anthozoa</taxon>
        <taxon>Hexacorallia</taxon>
        <taxon>Scleractinia</taxon>
        <taxon>Caryophylliina</taxon>
        <taxon>Caryophylliidae</taxon>
        <taxon>Desmophyllum</taxon>
    </lineage>
</organism>
<feature type="coiled-coil region" evidence="1">
    <location>
        <begin position="377"/>
        <end position="485"/>
    </location>
</feature>
<dbReference type="OrthoDB" id="5989088at2759"/>
<protein>
    <submittedName>
        <fullName evidence="4">CDK5 regulatory subunit associated protein 2</fullName>
    </submittedName>
</protein>
<dbReference type="PANTHER" id="PTHR46501">
    <property type="entry name" value="MYOMEGALIN"/>
    <property type="match status" value="1"/>
</dbReference>
<evidence type="ECO:0000313" key="5">
    <source>
        <dbReference type="Proteomes" id="UP001163046"/>
    </source>
</evidence>
<keyword evidence="5" id="KW-1185">Reference proteome</keyword>
<dbReference type="GO" id="GO:0060090">
    <property type="term" value="F:molecular adaptor activity"/>
    <property type="evidence" value="ECO:0007669"/>
    <property type="project" value="TreeGrafter"/>
</dbReference>
<keyword evidence="1" id="KW-0175">Coiled coil</keyword>
<evidence type="ECO:0000256" key="2">
    <source>
        <dbReference type="SAM" id="MobiDB-lite"/>
    </source>
</evidence>
<accession>A0A9W9YFG1</accession>
<dbReference type="InterPro" id="IPR056273">
    <property type="entry name" value="CDK5RAP2_MYOME_CC"/>
</dbReference>
<evidence type="ECO:0000313" key="4">
    <source>
        <dbReference type="EMBL" id="KAJ7339465.1"/>
    </source>
</evidence>
<feature type="compositionally biased region" description="Gly residues" evidence="2">
    <location>
        <begin position="1025"/>
        <end position="1041"/>
    </location>
</feature>
<feature type="coiled-coil region" evidence="1">
    <location>
        <begin position="562"/>
        <end position="589"/>
    </location>
</feature>
<reference evidence="4" key="1">
    <citation type="submission" date="2023-01" db="EMBL/GenBank/DDBJ databases">
        <title>Genome assembly of the deep-sea coral Lophelia pertusa.</title>
        <authorList>
            <person name="Herrera S."/>
            <person name="Cordes E."/>
        </authorList>
    </citation>
    <scope>NUCLEOTIDE SEQUENCE</scope>
    <source>
        <strain evidence="4">USNM1676648</strain>
        <tissue evidence="4">Polyp</tissue>
    </source>
</reference>
<feature type="compositionally biased region" description="Polar residues" evidence="2">
    <location>
        <begin position="152"/>
        <end position="166"/>
    </location>
</feature>
<gene>
    <name evidence="4" type="primary">CDK5RAP2_2</name>
    <name evidence="4" type="ORF">OS493_005863</name>
</gene>
<name>A0A9W9YFG1_9CNID</name>
<feature type="coiled-coil region" evidence="1">
    <location>
        <begin position="721"/>
        <end position="850"/>
    </location>
</feature>
<dbReference type="Pfam" id="PF23246">
    <property type="entry name" value="CC_CDK5RAP2"/>
    <property type="match status" value="1"/>
</dbReference>
<evidence type="ECO:0000259" key="3">
    <source>
        <dbReference type="Pfam" id="PF23246"/>
    </source>
</evidence>
<comment type="caution">
    <text evidence="4">The sequence shown here is derived from an EMBL/GenBank/DDBJ whole genome shotgun (WGS) entry which is preliminary data.</text>
</comment>
<dbReference type="EMBL" id="MU827779">
    <property type="protein sequence ID" value="KAJ7339465.1"/>
    <property type="molecule type" value="Genomic_DNA"/>
</dbReference>
<dbReference type="GO" id="GO:0007098">
    <property type="term" value="P:centrosome cycle"/>
    <property type="evidence" value="ECO:0007669"/>
    <property type="project" value="TreeGrafter"/>
</dbReference>
<dbReference type="GO" id="GO:0005813">
    <property type="term" value="C:centrosome"/>
    <property type="evidence" value="ECO:0007669"/>
    <property type="project" value="TreeGrafter"/>
</dbReference>
<dbReference type="AlphaFoldDB" id="A0A9W9YFG1"/>
<evidence type="ECO:0000256" key="1">
    <source>
        <dbReference type="SAM" id="Coils"/>
    </source>
</evidence>
<feature type="domain" description="CDK5 regulatory subunit-associated protein 2/Myomegalin coiled coil" evidence="3">
    <location>
        <begin position="853"/>
        <end position="973"/>
    </location>
</feature>
<feature type="region of interest" description="Disordered" evidence="2">
    <location>
        <begin position="121"/>
        <end position="171"/>
    </location>
</feature>
<feature type="region of interest" description="Disordered" evidence="2">
    <location>
        <begin position="973"/>
        <end position="992"/>
    </location>
</feature>
<sequence length="1049" mass="120154">MSRTWPTNLLKLSILINSLNEKLLESTDGFHEDQQQMQVAMKATLDEKDRMIDDLRGSLASTQSENKDLQDNLDTLKNMLSHQEQNIPQNTALEINEKKIHESERRIKLLTEELETRNQKLDELKEKAKKTERTNRELRNQLHDKEREQHLNSRNSTDNSLSQSQKDGPRDNEIQQLHTKVQDLNQSLTATREAAHTAKRKWYQAFEEHSEVLKARDAMIAALQSSMSAKDLELEKLIQSMSAKEVAFQRLNNGKLLLEQRLDEVLKQKEREQAELMEKHRALSQEHYSKMDALEEAYQHVSAGAQDQLEIKDRLIQKLAANNKEKDNLLADFLEALRGSGMDDDSGVRSPSDHEDNLLKKLTNYMKEKDRALQVAVEEKLRALKGKEAELQQLRQSLRERDRLIEKINSAVLDSEENNKLLESTSKEKNEALQRKAASLENQLKGQQGNLETKEAGLQEKELVIQKLKNNLDHRDEELKELKDFVKNALSSPIEDEDLTDEARKAQEISDLLKEKEKLWRMSSAHEANTQRLMSALRDKETAMKESGDDLTRVQTDKNATIQTLQQLLNSKEHEVQALENSKAWASQEHDKLVNKLKLTIQDKDKTIGGLVESGREKDKMLKAFQESSKSPTKAPSPAEVAGLRRNINLLQAEVQKKDESLKRLESDYRTNLRKLQGDDRENKLKFGNLQHEIQTRDAFIKQAKATIENLRSRLQSIPNLEELKQKFVEQSQALAEAQKGKEQALVDSAALKKSNLELEAELKMKLNNIEMLNEAAQMKDRIIKEMQEDQQKQLKDMKENIGYYQKKAQELEASNNLLRQQLMETEDLKNSLEKQVESYKRRLDNQASYGEEEVNLLRQEVNNLKTRLQRAGTPRRESPGVGAGAEEQRLDVFQLQQLLEAQISETKRLNDILDTEHALYSNLVHVVQDAQQGEISRETNVKGEMQALKSLRAQLEEGIRLNDSLRAQLHDKLASSKAPSPHPASPYDAAYQREIQELKSRLEDSERWNASLQARLNELQPRVGGVGGSSGRDSGDGGTGVHLQEFKD</sequence>
<feature type="compositionally biased region" description="Basic and acidic residues" evidence="2">
    <location>
        <begin position="121"/>
        <end position="151"/>
    </location>
</feature>
<dbReference type="GO" id="GO:0090063">
    <property type="term" value="P:positive regulation of microtubule nucleation"/>
    <property type="evidence" value="ECO:0007669"/>
    <property type="project" value="TreeGrafter"/>
</dbReference>
<proteinExistence type="predicted"/>
<dbReference type="PANTHER" id="PTHR46501:SF10">
    <property type="entry name" value="CENTROSOMIN"/>
    <property type="match status" value="1"/>
</dbReference>
<dbReference type="Proteomes" id="UP001163046">
    <property type="component" value="Unassembled WGS sequence"/>
</dbReference>
<feature type="coiled-coil region" evidence="1">
    <location>
        <begin position="255"/>
        <end position="286"/>
    </location>
</feature>